<dbReference type="NCBIfam" id="TIGR00125">
    <property type="entry name" value="cyt_tran_rel"/>
    <property type="match status" value="1"/>
</dbReference>
<evidence type="ECO:0000256" key="10">
    <source>
        <dbReference type="HAMAP-Rule" id="MF_00244"/>
    </source>
</evidence>
<dbReference type="CDD" id="cd02165">
    <property type="entry name" value="NMNAT"/>
    <property type="match status" value="1"/>
</dbReference>
<dbReference type="SUPFAM" id="SSF52374">
    <property type="entry name" value="Nucleotidylyl transferase"/>
    <property type="match status" value="1"/>
</dbReference>
<comment type="similarity">
    <text evidence="10">Belongs to the NadD family.</text>
</comment>
<evidence type="ECO:0000256" key="4">
    <source>
        <dbReference type="ARBA" id="ARBA00022679"/>
    </source>
</evidence>
<evidence type="ECO:0000256" key="3">
    <source>
        <dbReference type="ARBA" id="ARBA00022642"/>
    </source>
</evidence>
<dbReference type="Pfam" id="PF01467">
    <property type="entry name" value="CTP_transf_like"/>
    <property type="match status" value="1"/>
</dbReference>
<evidence type="ECO:0000256" key="2">
    <source>
        <dbReference type="ARBA" id="ARBA00005019"/>
    </source>
</evidence>
<sequence>MQHTVTTLEVKAQNQPETELESRSVRVGLLGGTFNPPHLGHLVIGEQVARQLELEKVYFMPNAIPPHVDHKEAIAAVDRVKMVQAAIQGNSLFDFELAEVERGGISYAYDTLLTLVQKHPNYEYYFIIGADEVAYLPTWHRIDELMQLTHFVGVNRPGVSAPKSEFPIQFVTVPDLDISSTDLRQKIAHHESVRYLVPDLVAAYIFEKGLYQDDDRN</sequence>
<dbReference type="STRING" id="1616.IV73_GL000644"/>
<evidence type="ECO:0000256" key="1">
    <source>
        <dbReference type="ARBA" id="ARBA00002324"/>
    </source>
</evidence>
<dbReference type="Gene3D" id="3.40.50.620">
    <property type="entry name" value="HUPs"/>
    <property type="match status" value="1"/>
</dbReference>
<keyword evidence="5 10" id="KW-0548">Nucleotidyltransferase</keyword>
<dbReference type="GO" id="GO:0004515">
    <property type="term" value="F:nicotinate-nucleotide adenylyltransferase activity"/>
    <property type="evidence" value="ECO:0007669"/>
    <property type="project" value="UniProtKB-UniRule"/>
</dbReference>
<protein>
    <recommendedName>
        <fullName evidence="10">Probable nicotinate-nucleotide adenylyltransferase</fullName>
        <ecNumber evidence="10">2.7.7.18</ecNumber>
    </recommendedName>
    <alternativeName>
        <fullName evidence="10">Deamido-NAD(+) diphosphorylase</fullName>
    </alternativeName>
    <alternativeName>
        <fullName evidence="10">Deamido-NAD(+) pyrophosphorylase</fullName>
    </alternativeName>
    <alternativeName>
        <fullName evidence="10">Nicotinate mononucleotide adenylyltransferase</fullName>
        <shortName evidence="10">NaMN adenylyltransferase</shortName>
    </alternativeName>
</protein>
<gene>
    <name evidence="10" type="primary">nadD</name>
    <name evidence="12" type="ORF">IV73_GL000644</name>
</gene>
<proteinExistence type="inferred from homology"/>
<dbReference type="NCBIfam" id="NF000840">
    <property type="entry name" value="PRK00071.1-3"/>
    <property type="match status" value="1"/>
</dbReference>
<accession>A0A0R2JDP1</accession>
<dbReference type="InterPro" id="IPR005248">
    <property type="entry name" value="NadD/NMNAT"/>
</dbReference>
<dbReference type="Proteomes" id="UP000051655">
    <property type="component" value="Unassembled WGS sequence"/>
</dbReference>
<comment type="catalytic activity">
    <reaction evidence="9 10">
        <text>nicotinate beta-D-ribonucleotide + ATP + H(+) = deamido-NAD(+) + diphosphate</text>
        <dbReference type="Rhea" id="RHEA:22860"/>
        <dbReference type="ChEBI" id="CHEBI:15378"/>
        <dbReference type="ChEBI" id="CHEBI:30616"/>
        <dbReference type="ChEBI" id="CHEBI:33019"/>
        <dbReference type="ChEBI" id="CHEBI:57502"/>
        <dbReference type="ChEBI" id="CHEBI:58437"/>
        <dbReference type="EC" id="2.7.7.18"/>
    </reaction>
</comment>
<dbReference type="NCBIfam" id="TIGR00482">
    <property type="entry name" value="nicotinate (nicotinamide) nucleotide adenylyltransferase"/>
    <property type="match status" value="1"/>
</dbReference>
<dbReference type="OrthoDB" id="5295945at2"/>
<dbReference type="GO" id="GO:0005524">
    <property type="term" value="F:ATP binding"/>
    <property type="evidence" value="ECO:0007669"/>
    <property type="project" value="UniProtKB-KW"/>
</dbReference>
<dbReference type="EC" id="2.7.7.18" evidence="10"/>
<evidence type="ECO:0000313" key="13">
    <source>
        <dbReference type="Proteomes" id="UP000051655"/>
    </source>
</evidence>
<dbReference type="UniPathway" id="UPA00253">
    <property type="reaction ID" value="UER00332"/>
</dbReference>
<dbReference type="EMBL" id="JQBP01000002">
    <property type="protein sequence ID" value="KRN75475.1"/>
    <property type="molecule type" value="Genomic_DNA"/>
</dbReference>
<comment type="function">
    <text evidence="1 10">Catalyzes the reversible adenylation of nicotinate mononucleotide (NaMN) to nicotinic acid adenine dinucleotide (NaAD).</text>
</comment>
<dbReference type="PATRIC" id="fig|1616.3.peg.662"/>
<keyword evidence="7 10" id="KW-0067">ATP-binding</keyword>
<evidence type="ECO:0000313" key="12">
    <source>
        <dbReference type="EMBL" id="KRN75475.1"/>
    </source>
</evidence>
<evidence type="ECO:0000256" key="9">
    <source>
        <dbReference type="ARBA" id="ARBA00048721"/>
    </source>
</evidence>
<keyword evidence="13" id="KW-1185">Reference proteome</keyword>
<dbReference type="GO" id="GO:0009435">
    <property type="term" value="P:NAD+ biosynthetic process"/>
    <property type="evidence" value="ECO:0007669"/>
    <property type="project" value="UniProtKB-UniRule"/>
</dbReference>
<evidence type="ECO:0000256" key="5">
    <source>
        <dbReference type="ARBA" id="ARBA00022695"/>
    </source>
</evidence>
<dbReference type="RefSeq" id="WP_057754672.1">
    <property type="nucleotide sequence ID" value="NZ_JQBP01000002.1"/>
</dbReference>
<reference evidence="12 13" key="1">
    <citation type="journal article" date="2015" name="Genome Announc.">
        <title>Expanding the biotechnology potential of lactobacilli through comparative genomics of 213 strains and associated genera.</title>
        <authorList>
            <person name="Sun Z."/>
            <person name="Harris H.M."/>
            <person name="McCann A."/>
            <person name="Guo C."/>
            <person name="Argimon S."/>
            <person name="Zhang W."/>
            <person name="Yang X."/>
            <person name="Jeffery I.B."/>
            <person name="Cooney J.C."/>
            <person name="Kagawa T.F."/>
            <person name="Liu W."/>
            <person name="Song Y."/>
            <person name="Salvetti E."/>
            <person name="Wrobel A."/>
            <person name="Rasinkangas P."/>
            <person name="Parkhill J."/>
            <person name="Rea M.C."/>
            <person name="O'Sullivan O."/>
            <person name="Ritari J."/>
            <person name="Douillard F.P."/>
            <person name="Paul Ross R."/>
            <person name="Yang R."/>
            <person name="Briner A.E."/>
            <person name="Felis G.E."/>
            <person name="de Vos W.M."/>
            <person name="Barrangou R."/>
            <person name="Klaenhammer T.R."/>
            <person name="Caufield P.W."/>
            <person name="Cui Y."/>
            <person name="Zhang H."/>
            <person name="O'Toole P.W."/>
        </authorList>
    </citation>
    <scope>NUCLEOTIDE SEQUENCE [LARGE SCALE GENOMIC DNA]</scope>
    <source>
        <strain evidence="12 13">DSM 20593</strain>
    </source>
</reference>
<name>A0A0R2JDP1_9LACO</name>
<comment type="caution">
    <text evidence="12">The sequence shown here is derived from an EMBL/GenBank/DDBJ whole genome shotgun (WGS) entry which is preliminary data.</text>
</comment>
<feature type="domain" description="Cytidyltransferase-like" evidence="11">
    <location>
        <begin position="29"/>
        <end position="186"/>
    </location>
</feature>
<evidence type="ECO:0000256" key="8">
    <source>
        <dbReference type="ARBA" id="ARBA00023027"/>
    </source>
</evidence>
<dbReference type="PANTHER" id="PTHR39321:SF3">
    <property type="entry name" value="PHOSPHOPANTETHEINE ADENYLYLTRANSFERASE"/>
    <property type="match status" value="1"/>
</dbReference>
<dbReference type="HAMAP" id="MF_00244">
    <property type="entry name" value="NaMN_adenylyltr"/>
    <property type="match status" value="1"/>
</dbReference>
<evidence type="ECO:0000256" key="7">
    <source>
        <dbReference type="ARBA" id="ARBA00022840"/>
    </source>
</evidence>
<comment type="pathway">
    <text evidence="2 10">Cofactor biosynthesis; NAD(+) biosynthesis; deamido-NAD(+) from nicotinate D-ribonucleotide: step 1/1.</text>
</comment>
<dbReference type="NCBIfam" id="NF000841">
    <property type="entry name" value="PRK00071.1-4"/>
    <property type="match status" value="1"/>
</dbReference>
<evidence type="ECO:0000256" key="6">
    <source>
        <dbReference type="ARBA" id="ARBA00022741"/>
    </source>
</evidence>
<keyword evidence="3 10" id="KW-0662">Pyridine nucleotide biosynthesis</keyword>
<organism evidence="12 13">
    <name type="scientific">Weissella kandleri</name>
    <dbReference type="NCBI Taxonomy" id="1616"/>
    <lineage>
        <taxon>Bacteria</taxon>
        <taxon>Bacillati</taxon>
        <taxon>Bacillota</taxon>
        <taxon>Bacilli</taxon>
        <taxon>Lactobacillales</taxon>
        <taxon>Lactobacillaceae</taxon>
        <taxon>Weissella</taxon>
    </lineage>
</organism>
<dbReference type="InterPro" id="IPR004821">
    <property type="entry name" value="Cyt_trans-like"/>
</dbReference>
<dbReference type="PANTHER" id="PTHR39321">
    <property type="entry name" value="NICOTINATE-NUCLEOTIDE ADENYLYLTRANSFERASE-RELATED"/>
    <property type="match status" value="1"/>
</dbReference>
<keyword evidence="6 10" id="KW-0547">Nucleotide-binding</keyword>
<evidence type="ECO:0000259" key="11">
    <source>
        <dbReference type="Pfam" id="PF01467"/>
    </source>
</evidence>
<dbReference type="InterPro" id="IPR014729">
    <property type="entry name" value="Rossmann-like_a/b/a_fold"/>
</dbReference>
<dbReference type="AlphaFoldDB" id="A0A0R2JDP1"/>
<keyword evidence="4 10" id="KW-0808">Transferase</keyword>
<keyword evidence="8 10" id="KW-0520">NAD</keyword>